<gene>
    <name evidence="2" type="ORF">ESP51_16740</name>
</gene>
<organism evidence="2 3">
    <name type="scientific">Agromyces albus</name>
    <dbReference type="NCBI Taxonomy" id="205332"/>
    <lineage>
        <taxon>Bacteria</taxon>
        <taxon>Bacillati</taxon>
        <taxon>Actinomycetota</taxon>
        <taxon>Actinomycetes</taxon>
        <taxon>Micrococcales</taxon>
        <taxon>Microbacteriaceae</taxon>
        <taxon>Agromyces</taxon>
    </lineage>
</organism>
<keyword evidence="3" id="KW-1185">Reference proteome</keyword>
<accession>A0A4Q2KW05</accession>
<comment type="caution">
    <text evidence="2">The sequence shown here is derived from an EMBL/GenBank/DDBJ whole genome shotgun (WGS) entry which is preliminary data.</text>
</comment>
<dbReference type="EMBL" id="SDPN01000042">
    <property type="protein sequence ID" value="RXZ67651.1"/>
    <property type="molecule type" value="Genomic_DNA"/>
</dbReference>
<evidence type="ECO:0000313" key="3">
    <source>
        <dbReference type="Proteomes" id="UP000293865"/>
    </source>
</evidence>
<evidence type="ECO:0000313" key="2">
    <source>
        <dbReference type="EMBL" id="RXZ67651.1"/>
    </source>
</evidence>
<proteinExistence type="predicted"/>
<protein>
    <submittedName>
        <fullName evidence="2">Uncharacterized protein</fullName>
    </submittedName>
</protein>
<name>A0A4Q2KW05_9MICO</name>
<evidence type="ECO:0000256" key="1">
    <source>
        <dbReference type="SAM" id="MobiDB-lite"/>
    </source>
</evidence>
<dbReference type="AlphaFoldDB" id="A0A4Q2KW05"/>
<sequence length="69" mass="6709">MAVGSGTPFVGVGEGVGVGVGVAVGEGVGVGCGPVQLARTTVAMPEREAARKVRRGMPPGVARESMDSG</sequence>
<reference evidence="2 3" key="1">
    <citation type="submission" date="2019-01" db="EMBL/GenBank/DDBJ databases">
        <title>Agromyces.</title>
        <authorList>
            <person name="Li J."/>
        </authorList>
    </citation>
    <scope>NUCLEOTIDE SEQUENCE [LARGE SCALE GENOMIC DNA]</scope>
    <source>
        <strain evidence="2 3">DSM 15934</strain>
    </source>
</reference>
<dbReference type="Proteomes" id="UP000293865">
    <property type="component" value="Unassembled WGS sequence"/>
</dbReference>
<feature type="region of interest" description="Disordered" evidence="1">
    <location>
        <begin position="48"/>
        <end position="69"/>
    </location>
</feature>